<dbReference type="AlphaFoldDB" id="A0AAV6HJU6"/>
<dbReference type="Pfam" id="PF15006">
    <property type="entry name" value="DUF4517"/>
    <property type="match status" value="1"/>
</dbReference>
<feature type="region of interest" description="Disordered" evidence="1">
    <location>
        <begin position="178"/>
        <end position="197"/>
    </location>
</feature>
<name>A0AAV6HJU6_9TELE</name>
<evidence type="ECO:0000313" key="2">
    <source>
        <dbReference type="EMBL" id="KAG5285821.1"/>
    </source>
</evidence>
<feature type="region of interest" description="Disordered" evidence="1">
    <location>
        <begin position="1"/>
        <end position="51"/>
    </location>
</feature>
<proteinExistence type="predicted"/>
<comment type="caution">
    <text evidence="2">The sequence shown here is derived from an EMBL/GenBank/DDBJ whole genome shotgun (WGS) entry which is preliminary data.</text>
</comment>
<evidence type="ECO:0000256" key="1">
    <source>
        <dbReference type="SAM" id="MobiDB-lite"/>
    </source>
</evidence>
<dbReference type="Proteomes" id="UP000823561">
    <property type="component" value="Chromosome 1"/>
</dbReference>
<reference evidence="2 3" key="1">
    <citation type="submission" date="2020-10" db="EMBL/GenBank/DDBJ databases">
        <title>Chromosome-scale genome assembly of the Allis shad, Alosa alosa.</title>
        <authorList>
            <person name="Margot Z."/>
            <person name="Christophe K."/>
            <person name="Cabau C."/>
            <person name="Louis A."/>
            <person name="Berthelot C."/>
            <person name="Parey E."/>
            <person name="Roest Crollius H."/>
            <person name="Montfort J."/>
            <person name="Robinson-Rechavi M."/>
            <person name="Bucao C."/>
            <person name="Bouchez O."/>
            <person name="Gislard M."/>
            <person name="Lluch J."/>
            <person name="Milhes M."/>
            <person name="Lampietro C."/>
            <person name="Lopez Roques C."/>
            <person name="Donnadieu C."/>
            <person name="Braasch I."/>
            <person name="Desvignes T."/>
            <person name="Postlethwait J."/>
            <person name="Bobe J."/>
            <person name="Guiguen Y."/>
        </authorList>
    </citation>
    <scope>NUCLEOTIDE SEQUENCE [LARGE SCALE GENOMIC DNA]</scope>
    <source>
        <strain evidence="2">M-15738</strain>
        <tissue evidence="2">Blood</tissue>
    </source>
</reference>
<feature type="compositionally biased region" description="Basic and acidic residues" evidence="1">
    <location>
        <begin position="183"/>
        <end position="197"/>
    </location>
</feature>
<dbReference type="PANTHER" id="PTHR13287:SF8">
    <property type="entry name" value="SI:CH211-151P13.8"/>
    <property type="match status" value="1"/>
</dbReference>
<accession>A0AAV6HJU6</accession>
<sequence length="197" mass="22008">MADYSLPSADMATERKDTDSFSCQGSTSKGGGVHFPDEEYASTAPKCSDETRPDRVISAIPESDGTYLVKVGFLRSQHRYEIIFNLPQVPSMGKDATLSPALRTTAKPRLRATRITPRQEGGMKVVCEYSTQQEGVLQEELMLVNRSRRDGSVRVKLQARVMDRHHGTPQLMEGVRCIGPEETNSKQTDRKKPSYQQ</sequence>
<dbReference type="InterPro" id="IPR026794">
    <property type="entry name" value="ADISSP"/>
</dbReference>
<dbReference type="EMBL" id="JADWDJ010000001">
    <property type="protein sequence ID" value="KAG5285821.1"/>
    <property type="molecule type" value="Genomic_DNA"/>
</dbReference>
<organism evidence="2 3">
    <name type="scientific">Alosa alosa</name>
    <name type="common">allis shad</name>
    <dbReference type="NCBI Taxonomy" id="278164"/>
    <lineage>
        <taxon>Eukaryota</taxon>
        <taxon>Metazoa</taxon>
        <taxon>Chordata</taxon>
        <taxon>Craniata</taxon>
        <taxon>Vertebrata</taxon>
        <taxon>Euteleostomi</taxon>
        <taxon>Actinopterygii</taxon>
        <taxon>Neopterygii</taxon>
        <taxon>Teleostei</taxon>
        <taxon>Clupei</taxon>
        <taxon>Clupeiformes</taxon>
        <taxon>Clupeoidei</taxon>
        <taxon>Clupeidae</taxon>
        <taxon>Alosa</taxon>
    </lineage>
</organism>
<keyword evidence="3" id="KW-1185">Reference proteome</keyword>
<protein>
    <submittedName>
        <fullName evidence="2">Uncharacterized protein</fullName>
    </submittedName>
</protein>
<evidence type="ECO:0000313" key="3">
    <source>
        <dbReference type="Proteomes" id="UP000823561"/>
    </source>
</evidence>
<gene>
    <name evidence="2" type="ORF">AALO_G00007830</name>
</gene>
<dbReference type="PANTHER" id="PTHR13287">
    <property type="entry name" value="ADIPOSE-SECRETED SIGNALING PROTEIN"/>
    <property type="match status" value="1"/>
</dbReference>